<dbReference type="AlphaFoldDB" id="A0A6B0SMN6"/>
<dbReference type="EMBL" id="WUUS01000001">
    <property type="protein sequence ID" value="MXR40174.1"/>
    <property type="molecule type" value="Genomic_DNA"/>
</dbReference>
<evidence type="ECO:0000313" key="1">
    <source>
        <dbReference type="EMBL" id="MXR40174.1"/>
    </source>
</evidence>
<organism evidence="1 2">
    <name type="scientific">Halobaculum saliterrae</name>
    <dbReference type="NCBI Taxonomy" id="2073113"/>
    <lineage>
        <taxon>Archaea</taxon>
        <taxon>Methanobacteriati</taxon>
        <taxon>Methanobacteriota</taxon>
        <taxon>Stenosarchaea group</taxon>
        <taxon>Halobacteria</taxon>
        <taxon>Halobacteriales</taxon>
        <taxon>Haloferacaceae</taxon>
        <taxon>Halobaculum</taxon>
    </lineage>
</organism>
<sequence length="148" mass="16399">MSDRLASDADDVTAFRARLARSGGTRLPCLRIPEEAAVSAGDEIRLVLDGDQRHAEVTSDSKGLLVRGAYDDRKRMREATRGTGGDVENRLVEWAREHDRDPGDPVDLDEVDPGYLYGLRVPGERAVYTVTKRPDKGLQDIADSLYDE</sequence>
<comment type="caution">
    <text evidence="1">The sequence shown here is derived from an EMBL/GenBank/DDBJ whole genome shotgun (WGS) entry which is preliminary data.</text>
</comment>
<gene>
    <name evidence="1" type="ORF">GRX01_02220</name>
</gene>
<proteinExistence type="predicted"/>
<dbReference type="OrthoDB" id="198318at2157"/>
<dbReference type="InterPro" id="IPR055536">
    <property type="entry name" value="DUF7112"/>
</dbReference>
<dbReference type="Proteomes" id="UP000437065">
    <property type="component" value="Unassembled WGS sequence"/>
</dbReference>
<reference evidence="1 2" key="1">
    <citation type="submission" date="2019-12" db="EMBL/GenBank/DDBJ databases">
        <title>Isolation and characterization of three novel carbon monoxide-oxidizing members of Halobacteria from salione crusts and soils.</title>
        <authorList>
            <person name="Myers M.R."/>
            <person name="King G.M."/>
        </authorList>
    </citation>
    <scope>NUCLEOTIDE SEQUENCE [LARGE SCALE GENOMIC DNA]</scope>
    <source>
        <strain evidence="1 2">WSA2</strain>
    </source>
</reference>
<keyword evidence="2" id="KW-1185">Reference proteome</keyword>
<dbReference type="Pfam" id="PF23424">
    <property type="entry name" value="DUF7112"/>
    <property type="match status" value="1"/>
</dbReference>
<dbReference type="RefSeq" id="WP_159662936.1">
    <property type="nucleotide sequence ID" value="NZ_WUUS01000001.1"/>
</dbReference>
<protein>
    <submittedName>
        <fullName evidence="1">Uncharacterized protein</fullName>
    </submittedName>
</protein>
<accession>A0A6B0SMN6</accession>
<evidence type="ECO:0000313" key="2">
    <source>
        <dbReference type="Proteomes" id="UP000437065"/>
    </source>
</evidence>
<name>A0A6B0SMN6_9EURY</name>